<proteinExistence type="predicted"/>
<comment type="caution">
    <text evidence="1">The sequence shown here is derived from an EMBL/GenBank/DDBJ whole genome shotgun (WGS) entry which is preliminary data.</text>
</comment>
<accession>A0A424YEP2</accession>
<dbReference type="AlphaFoldDB" id="A0A424YEP2"/>
<protein>
    <submittedName>
        <fullName evidence="1">Uncharacterized protein</fullName>
    </submittedName>
</protein>
<name>A0A424YEP2_9FIRM</name>
<sequence>MKNKIQNLECDICGKVMKEEKFFIEEAFLKGEEGERKRYHIRMIPLAVCINCKEKESIKK</sequence>
<dbReference type="Proteomes" id="UP000285138">
    <property type="component" value="Unassembled WGS sequence"/>
</dbReference>
<evidence type="ECO:0000313" key="1">
    <source>
        <dbReference type="EMBL" id="RQD76069.1"/>
    </source>
</evidence>
<reference evidence="1 2" key="1">
    <citation type="submission" date="2018-08" db="EMBL/GenBank/DDBJ databases">
        <title>The metabolism and importance of syntrophic acetate oxidation coupled to methane or sulfide production in haloalkaline environments.</title>
        <authorList>
            <person name="Timmers P.H.A."/>
            <person name="Vavourakis C.D."/>
            <person name="Sorokin D.Y."/>
            <person name="Sinninghe Damste J.S."/>
            <person name="Muyzer G."/>
            <person name="Stams A.J.M."/>
            <person name="Plugge C.M."/>
        </authorList>
    </citation>
    <scope>NUCLEOTIDE SEQUENCE [LARGE SCALE GENOMIC DNA]</scope>
    <source>
        <strain evidence="1">MSAO_Bac1</strain>
    </source>
</reference>
<organism evidence="1 2">
    <name type="scientific">Candidatus Syntrophonatronum acetioxidans</name>
    <dbReference type="NCBI Taxonomy" id="1795816"/>
    <lineage>
        <taxon>Bacteria</taxon>
        <taxon>Bacillati</taxon>
        <taxon>Bacillota</taxon>
        <taxon>Clostridia</taxon>
        <taxon>Eubacteriales</taxon>
        <taxon>Syntrophomonadaceae</taxon>
        <taxon>Candidatus Syntrophonatronum</taxon>
    </lineage>
</organism>
<gene>
    <name evidence="1" type="ORF">D5R97_04815</name>
</gene>
<evidence type="ECO:0000313" key="2">
    <source>
        <dbReference type="Proteomes" id="UP000285138"/>
    </source>
</evidence>
<dbReference type="EMBL" id="QZAA01000131">
    <property type="protein sequence ID" value="RQD76069.1"/>
    <property type="molecule type" value="Genomic_DNA"/>
</dbReference>